<reference evidence="1 2" key="2">
    <citation type="journal article" date="2022" name="Mol. Ecol. Resour.">
        <title>The genomes of chicory, endive, great burdock and yacon provide insights into Asteraceae paleo-polyploidization history and plant inulin production.</title>
        <authorList>
            <person name="Fan W."/>
            <person name="Wang S."/>
            <person name="Wang H."/>
            <person name="Wang A."/>
            <person name="Jiang F."/>
            <person name="Liu H."/>
            <person name="Zhao H."/>
            <person name="Xu D."/>
            <person name="Zhang Y."/>
        </authorList>
    </citation>
    <scope>NUCLEOTIDE SEQUENCE [LARGE SCALE GENOMIC DNA]</scope>
    <source>
        <strain evidence="2">cv. Yunnan</strain>
        <tissue evidence="1">Leaves</tissue>
    </source>
</reference>
<reference evidence="2" key="1">
    <citation type="journal article" date="2022" name="Mol. Ecol. Resour.">
        <title>The genomes of chicory, endive, great burdock and yacon provide insights into Asteraceae palaeo-polyploidization history and plant inulin production.</title>
        <authorList>
            <person name="Fan W."/>
            <person name="Wang S."/>
            <person name="Wang H."/>
            <person name="Wang A."/>
            <person name="Jiang F."/>
            <person name="Liu H."/>
            <person name="Zhao H."/>
            <person name="Xu D."/>
            <person name="Zhang Y."/>
        </authorList>
    </citation>
    <scope>NUCLEOTIDE SEQUENCE [LARGE SCALE GENOMIC DNA]</scope>
    <source>
        <strain evidence="2">cv. Yunnan</strain>
    </source>
</reference>
<accession>A0ACB9K799</accession>
<evidence type="ECO:0000313" key="1">
    <source>
        <dbReference type="EMBL" id="KAI3828149.1"/>
    </source>
</evidence>
<gene>
    <name evidence="1" type="ORF">L1987_02246</name>
</gene>
<organism evidence="1 2">
    <name type="scientific">Smallanthus sonchifolius</name>
    <dbReference type="NCBI Taxonomy" id="185202"/>
    <lineage>
        <taxon>Eukaryota</taxon>
        <taxon>Viridiplantae</taxon>
        <taxon>Streptophyta</taxon>
        <taxon>Embryophyta</taxon>
        <taxon>Tracheophyta</taxon>
        <taxon>Spermatophyta</taxon>
        <taxon>Magnoliopsida</taxon>
        <taxon>eudicotyledons</taxon>
        <taxon>Gunneridae</taxon>
        <taxon>Pentapetalae</taxon>
        <taxon>asterids</taxon>
        <taxon>campanulids</taxon>
        <taxon>Asterales</taxon>
        <taxon>Asteraceae</taxon>
        <taxon>Asteroideae</taxon>
        <taxon>Heliantheae alliance</taxon>
        <taxon>Millerieae</taxon>
        <taxon>Smallanthus</taxon>
    </lineage>
</organism>
<name>A0ACB9K799_9ASTR</name>
<proteinExistence type="predicted"/>
<keyword evidence="2" id="KW-1185">Reference proteome</keyword>
<dbReference type="EMBL" id="CM042018">
    <property type="protein sequence ID" value="KAI3828149.1"/>
    <property type="molecule type" value="Genomic_DNA"/>
</dbReference>
<comment type="caution">
    <text evidence="1">The sequence shown here is derived from an EMBL/GenBank/DDBJ whole genome shotgun (WGS) entry which is preliminary data.</text>
</comment>
<sequence>MVGVPMVLRDDENFRRIGELFGKTVDDGVFTWGNIDISAGYCLVLTEIGNKIEEVINLAWKNRVYPVWVSEMGDNWVPEFCVDQSAMEAVGTEYELEDGEFRLPPQSPAGAEAPGREDETNKCMGTEESSKKSMFPMRRRMRMNQCMWQLGSLSLRVGQYSWMSPITPSLLTSWATLQLSTQKKGRGGLEVRMMWALTWAHRILAWLMK</sequence>
<dbReference type="Proteomes" id="UP001056120">
    <property type="component" value="Linkage Group LG01"/>
</dbReference>
<evidence type="ECO:0000313" key="2">
    <source>
        <dbReference type="Proteomes" id="UP001056120"/>
    </source>
</evidence>
<protein>
    <submittedName>
        <fullName evidence="1">Uncharacterized protein</fullName>
    </submittedName>
</protein>